<comment type="similarity">
    <text evidence="1">Belongs to the metallo-beta-lactamase superfamily. RNA-metabolizing metallo-beta-lactamase-like family. CPSF2/YSH1 subfamily.</text>
</comment>
<dbReference type="Gene3D" id="3.40.50.10890">
    <property type="match status" value="1"/>
</dbReference>
<dbReference type="InterPro" id="IPR027075">
    <property type="entry name" value="CPSF2"/>
</dbReference>
<sequence length="205" mass="22719">MIVSPKTSTLVAKIHFNSRTCCSASTTADSNANTMVFDRHIHLVHTLEELDALPNPKVVLATSPSLECGFAKDIFIRWAPDPRNSIIFTSTTPETSFASRVLRLAKDPSAEKAISCTVTKKVFLEGAELALYEVKERKRLRTEAENKAKEIEEAAMEDMMMGIEDFESESEEEETTQQEGKGGVWILLLHTVANLATCSSTSRHL</sequence>
<dbReference type="InterPro" id="IPR022712">
    <property type="entry name" value="Beta_Casp"/>
</dbReference>
<feature type="domain" description="Beta-Casp" evidence="2">
    <location>
        <begin position="9"/>
        <end position="101"/>
    </location>
</feature>
<evidence type="ECO:0000256" key="1">
    <source>
        <dbReference type="RuleBase" id="RU365006"/>
    </source>
</evidence>
<dbReference type="AlphaFoldDB" id="A0A9W6TDT7"/>
<keyword evidence="1" id="KW-0694">RNA-binding</keyword>
<dbReference type="GO" id="GO:0006398">
    <property type="term" value="P:mRNA 3'-end processing by stem-loop binding and cleavage"/>
    <property type="evidence" value="ECO:0007669"/>
    <property type="project" value="InterPro"/>
</dbReference>
<dbReference type="PANTHER" id="PTHR45922:SF1">
    <property type="entry name" value="CLEAVAGE AND POLYADENYLATION SPECIFICITY FACTOR SUBUNIT 2"/>
    <property type="match status" value="1"/>
</dbReference>
<evidence type="ECO:0000313" key="3">
    <source>
        <dbReference type="EMBL" id="GMF10664.1"/>
    </source>
</evidence>
<dbReference type="OrthoDB" id="64353at2759"/>
<keyword evidence="1" id="KW-0507">mRNA processing</keyword>
<dbReference type="EMBL" id="BSXW01000051">
    <property type="protein sequence ID" value="GMF10664.1"/>
    <property type="molecule type" value="Genomic_DNA"/>
</dbReference>
<comment type="caution">
    <text evidence="3">The sequence shown here is derived from an EMBL/GenBank/DDBJ whole genome shotgun (WGS) entry which is preliminary data.</text>
</comment>
<dbReference type="GO" id="GO:0005847">
    <property type="term" value="C:mRNA cleavage and polyadenylation specificity factor complex"/>
    <property type="evidence" value="ECO:0007669"/>
    <property type="project" value="InterPro"/>
</dbReference>
<gene>
    <name evidence="3" type="ORF">Plil01_000144400</name>
</gene>
<evidence type="ECO:0000313" key="4">
    <source>
        <dbReference type="Proteomes" id="UP001165083"/>
    </source>
</evidence>
<proteinExistence type="inferred from homology"/>
<organism evidence="3 4">
    <name type="scientific">Phytophthora lilii</name>
    <dbReference type="NCBI Taxonomy" id="2077276"/>
    <lineage>
        <taxon>Eukaryota</taxon>
        <taxon>Sar</taxon>
        <taxon>Stramenopiles</taxon>
        <taxon>Oomycota</taxon>
        <taxon>Peronosporomycetes</taxon>
        <taxon>Peronosporales</taxon>
        <taxon>Peronosporaceae</taxon>
        <taxon>Phytophthora</taxon>
    </lineage>
</organism>
<dbReference type="SMART" id="SM01027">
    <property type="entry name" value="Beta-Casp"/>
    <property type="match status" value="1"/>
</dbReference>
<protein>
    <recommendedName>
        <fullName evidence="1">Cleavage and polyadenylation specificity factor subunit 2</fullName>
    </recommendedName>
    <alternativeName>
        <fullName evidence="1">Cleavage and polyadenylation specificity factor 100 kDa subunit</fullName>
    </alternativeName>
</protein>
<dbReference type="SUPFAM" id="SSF56281">
    <property type="entry name" value="Metallo-hydrolase/oxidoreductase"/>
    <property type="match status" value="1"/>
</dbReference>
<evidence type="ECO:0000259" key="2">
    <source>
        <dbReference type="SMART" id="SM01027"/>
    </source>
</evidence>
<dbReference type="InterPro" id="IPR036866">
    <property type="entry name" value="RibonucZ/Hydroxyglut_hydro"/>
</dbReference>
<dbReference type="PANTHER" id="PTHR45922">
    <property type="entry name" value="CLEAVAGE AND POLYADENYLATION SPECIFICITY FACTOR SUBUNIT 2"/>
    <property type="match status" value="1"/>
</dbReference>
<dbReference type="Pfam" id="PF10996">
    <property type="entry name" value="Beta-Casp"/>
    <property type="match status" value="1"/>
</dbReference>
<name>A0A9W6TDT7_9STRA</name>
<dbReference type="GO" id="GO:0003723">
    <property type="term" value="F:RNA binding"/>
    <property type="evidence" value="ECO:0007669"/>
    <property type="project" value="UniProtKB-KW"/>
</dbReference>
<keyword evidence="1" id="KW-0539">Nucleus</keyword>
<reference evidence="3" key="1">
    <citation type="submission" date="2023-04" db="EMBL/GenBank/DDBJ databases">
        <title>Phytophthora lilii NBRC 32176.</title>
        <authorList>
            <person name="Ichikawa N."/>
            <person name="Sato H."/>
            <person name="Tonouchi N."/>
        </authorList>
    </citation>
    <scope>NUCLEOTIDE SEQUENCE</scope>
    <source>
        <strain evidence="3">NBRC 32176</strain>
    </source>
</reference>
<comment type="subcellular location">
    <subcellularLocation>
        <location evidence="1">Nucleus</location>
    </subcellularLocation>
</comment>
<dbReference type="Proteomes" id="UP001165083">
    <property type="component" value="Unassembled WGS sequence"/>
</dbReference>
<accession>A0A9W6TDT7</accession>
<keyword evidence="4" id="KW-1185">Reference proteome</keyword>